<proteinExistence type="predicted"/>
<organism evidence="1 2">
    <name type="scientific">Hypothenemus hampei</name>
    <name type="common">Coffee berry borer</name>
    <dbReference type="NCBI Taxonomy" id="57062"/>
    <lineage>
        <taxon>Eukaryota</taxon>
        <taxon>Metazoa</taxon>
        <taxon>Ecdysozoa</taxon>
        <taxon>Arthropoda</taxon>
        <taxon>Hexapoda</taxon>
        <taxon>Insecta</taxon>
        <taxon>Pterygota</taxon>
        <taxon>Neoptera</taxon>
        <taxon>Endopterygota</taxon>
        <taxon>Coleoptera</taxon>
        <taxon>Polyphaga</taxon>
        <taxon>Cucujiformia</taxon>
        <taxon>Curculionidae</taxon>
        <taxon>Scolytinae</taxon>
        <taxon>Hypothenemus</taxon>
    </lineage>
</organism>
<evidence type="ECO:0000313" key="1">
    <source>
        <dbReference type="EMBL" id="KAL1489207.1"/>
    </source>
</evidence>
<sequence>MFMFLYYMIHMRKRLDSMKIIFPIRGHSYLECDKNIGLKATVELPSGWNEQIIHARNKPTPFVIVDCEHQSIFRSWTNHLQHYFFKKCPFESRPIKELMISEEHPRIMEYRESYNGPWTTSVVIPPRQNGKNKILPIVPISIQKYENLQDLQRYCQNSEAKRYYQNLPHS</sequence>
<protein>
    <submittedName>
        <fullName evidence="1">Uncharacterized protein</fullName>
    </submittedName>
</protein>
<keyword evidence="2" id="KW-1185">Reference proteome</keyword>
<gene>
    <name evidence="1" type="ORF">ABEB36_014140</name>
</gene>
<evidence type="ECO:0000313" key="2">
    <source>
        <dbReference type="Proteomes" id="UP001566132"/>
    </source>
</evidence>
<dbReference type="EMBL" id="JBDJPC010000012">
    <property type="protein sequence ID" value="KAL1489207.1"/>
    <property type="molecule type" value="Genomic_DNA"/>
</dbReference>
<accession>A0ABD1E3F2</accession>
<dbReference type="Proteomes" id="UP001566132">
    <property type="component" value="Unassembled WGS sequence"/>
</dbReference>
<dbReference type="AlphaFoldDB" id="A0ABD1E3F2"/>
<name>A0ABD1E3F2_HYPHA</name>
<comment type="caution">
    <text evidence="1">The sequence shown here is derived from an EMBL/GenBank/DDBJ whole genome shotgun (WGS) entry which is preliminary data.</text>
</comment>
<reference evidence="1 2" key="1">
    <citation type="submission" date="2024-05" db="EMBL/GenBank/DDBJ databases">
        <title>Genetic variation in Jamaican populations of the coffee berry borer (Hypothenemus hampei).</title>
        <authorList>
            <person name="Errbii M."/>
            <person name="Myrie A."/>
        </authorList>
    </citation>
    <scope>NUCLEOTIDE SEQUENCE [LARGE SCALE GENOMIC DNA]</scope>
    <source>
        <strain evidence="1">JA-Hopewell-2020-01-JO</strain>
        <tissue evidence="1">Whole body</tissue>
    </source>
</reference>